<dbReference type="Gene3D" id="2.170.270.10">
    <property type="entry name" value="SET domain"/>
    <property type="match status" value="1"/>
</dbReference>
<feature type="region of interest" description="Disordered" evidence="5">
    <location>
        <begin position="262"/>
        <end position="281"/>
    </location>
</feature>
<dbReference type="Pfam" id="PF00856">
    <property type="entry name" value="SET"/>
    <property type="match status" value="1"/>
</dbReference>
<feature type="compositionally biased region" description="Basic and acidic residues" evidence="5">
    <location>
        <begin position="940"/>
        <end position="956"/>
    </location>
</feature>
<dbReference type="CDD" id="cd15550">
    <property type="entry name" value="PHD_MLL5"/>
    <property type="match status" value="1"/>
</dbReference>
<evidence type="ECO:0000256" key="2">
    <source>
        <dbReference type="ARBA" id="ARBA00022771"/>
    </source>
</evidence>
<feature type="region of interest" description="Disordered" evidence="5">
    <location>
        <begin position="486"/>
        <end position="531"/>
    </location>
</feature>
<dbReference type="STRING" id="4829.A0A163MMY7"/>
<feature type="compositionally biased region" description="Low complexity" evidence="5">
    <location>
        <begin position="378"/>
        <end position="391"/>
    </location>
</feature>
<evidence type="ECO:0000313" key="8">
    <source>
        <dbReference type="Proteomes" id="UP000078561"/>
    </source>
</evidence>
<dbReference type="GO" id="GO:0006355">
    <property type="term" value="P:regulation of DNA-templated transcription"/>
    <property type="evidence" value="ECO:0007669"/>
    <property type="project" value="TreeGrafter"/>
</dbReference>
<feature type="compositionally biased region" description="Low complexity" evidence="5">
    <location>
        <begin position="21"/>
        <end position="33"/>
    </location>
</feature>
<accession>A0A163MMY7</accession>
<dbReference type="InterPro" id="IPR011011">
    <property type="entry name" value="Znf_FYVE_PHD"/>
</dbReference>
<feature type="region of interest" description="Disordered" evidence="5">
    <location>
        <begin position="840"/>
        <end position="985"/>
    </location>
</feature>
<dbReference type="InterPro" id="IPR001214">
    <property type="entry name" value="SET_dom"/>
</dbReference>
<feature type="compositionally biased region" description="Low complexity" evidence="5">
    <location>
        <begin position="122"/>
        <end position="144"/>
    </location>
</feature>
<feature type="domain" description="SET" evidence="6">
    <location>
        <begin position="398"/>
        <end position="558"/>
    </location>
</feature>
<dbReference type="Gene3D" id="3.30.40.10">
    <property type="entry name" value="Zinc/RING finger domain, C3HC4 (zinc finger)"/>
    <property type="match status" value="1"/>
</dbReference>
<organism evidence="7">
    <name type="scientific">Absidia glauca</name>
    <name type="common">Pin mould</name>
    <dbReference type="NCBI Taxonomy" id="4829"/>
    <lineage>
        <taxon>Eukaryota</taxon>
        <taxon>Fungi</taxon>
        <taxon>Fungi incertae sedis</taxon>
        <taxon>Mucoromycota</taxon>
        <taxon>Mucoromycotina</taxon>
        <taxon>Mucoromycetes</taxon>
        <taxon>Mucorales</taxon>
        <taxon>Cunninghamellaceae</taxon>
        <taxon>Absidia</taxon>
    </lineage>
</organism>
<dbReference type="InterPro" id="IPR013083">
    <property type="entry name" value="Znf_RING/FYVE/PHD"/>
</dbReference>
<feature type="compositionally biased region" description="Basic residues" evidence="5">
    <location>
        <begin position="240"/>
        <end position="252"/>
    </location>
</feature>
<evidence type="ECO:0000256" key="4">
    <source>
        <dbReference type="ARBA" id="ARBA00022853"/>
    </source>
</evidence>
<feature type="compositionally biased region" description="Polar residues" evidence="5">
    <location>
        <begin position="227"/>
        <end position="237"/>
    </location>
</feature>
<dbReference type="GO" id="GO:0006325">
    <property type="term" value="P:chromatin organization"/>
    <property type="evidence" value="ECO:0007669"/>
    <property type="project" value="UniProtKB-KW"/>
</dbReference>
<dbReference type="PROSITE" id="PS01359">
    <property type="entry name" value="ZF_PHD_1"/>
    <property type="match status" value="1"/>
</dbReference>
<keyword evidence="1" id="KW-0479">Metal-binding</keyword>
<feature type="compositionally biased region" description="Polar residues" evidence="5">
    <location>
        <begin position="157"/>
        <end position="177"/>
    </location>
</feature>
<feature type="region of interest" description="Disordered" evidence="5">
    <location>
        <begin position="110"/>
        <end position="189"/>
    </location>
</feature>
<evidence type="ECO:0000256" key="1">
    <source>
        <dbReference type="ARBA" id="ARBA00022723"/>
    </source>
</evidence>
<dbReference type="OMA" id="EFGDCAC"/>
<feature type="region of interest" description="Disordered" evidence="5">
    <location>
        <begin position="321"/>
        <end position="352"/>
    </location>
</feature>
<feature type="compositionally biased region" description="Polar residues" evidence="5">
    <location>
        <begin position="928"/>
        <end position="939"/>
    </location>
</feature>
<feature type="compositionally biased region" description="Acidic residues" evidence="5">
    <location>
        <begin position="517"/>
        <end position="531"/>
    </location>
</feature>
<dbReference type="InParanoid" id="A0A163MMY7"/>
<evidence type="ECO:0000259" key="6">
    <source>
        <dbReference type="PROSITE" id="PS50280"/>
    </source>
</evidence>
<dbReference type="SUPFAM" id="SSF82199">
    <property type="entry name" value="SET domain"/>
    <property type="match status" value="1"/>
</dbReference>
<dbReference type="InterPro" id="IPR001965">
    <property type="entry name" value="Znf_PHD"/>
</dbReference>
<name>A0A163MMY7_ABSGL</name>
<dbReference type="EMBL" id="LT554591">
    <property type="protein sequence ID" value="SAM06519.1"/>
    <property type="molecule type" value="Genomic_DNA"/>
</dbReference>
<keyword evidence="4" id="KW-0156">Chromatin regulator</keyword>
<dbReference type="GO" id="GO:0034967">
    <property type="term" value="C:Set3 complex"/>
    <property type="evidence" value="ECO:0007669"/>
    <property type="project" value="TreeGrafter"/>
</dbReference>
<feature type="compositionally biased region" description="Polar residues" evidence="5">
    <location>
        <begin position="694"/>
        <end position="703"/>
    </location>
</feature>
<feature type="region of interest" description="Disordered" evidence="5">
    <location>
        <begin position="203"/>
        <end position="256"/>
    </location>
</feature>
<feature type="compositionally biased region" description="Polar residues" evidence="5">
    <location>
        <begin position="972"/>
        <end position="985"/>
    </location>
</feature>
<dbReference type="SMART" id="SM00249">
    <property type="entry name" value="PHD"/>
    <property type="match status" value="1"/>
</dbReference>
<feature type="compositionally biased region" description="Low complexity" evidence="5">
    <location>
        <begin position="879"/>
        <end position="895"/>
    </location>
</feature>
<dbReference type="GO" id="GO:0008270">
    <property type="term" value="F:zinc ion binding"/>
    <property type="evidence" value="ECO:0007669"/>
    <property type="project" value="UniProtKB-KW"/>
</dbReference>
<dbReference type="PROSITE" id="PS50280">
    <property type="entry name" value="SET"/>
    <property type="match status" value="1"/>
</dbReference>
<keyword evidence="8" id="KW-1185">Reference proteome</keyword>
<dbReference type="PANTHER" id="PTHR46462">
    <property type="entry name" value="UPSET, ISOFORM A"/>
    <property type="match status" value="1"/>
</dbReference>
<protein>
    <recommendedName>
        <fullName evidence="6">SET domain-containing protein</fullName>
    </recommendedName>
</protein>
<dbReference type="InterPro" id="IPR019786">
    <property type="entry name" value="Zinc_finger_PHD-type_CS"/>
</dbReference>
<gene>
    <name evidence="7" type="primary">ABSGL_12408.1 scaffold 12745</name>
</gene>
<feature type="region of interest" description="Disordered" evidence="5">
    <location>
        <begin position="1"/>
        <end position="33"/>
    </location>
</feature>
<feature type="compositionally biased region" description="Acidic residues" evidence="5">
    <location>
        <begin position="714"/>
        <end position="731"/>
    </location>
</feature>
<feature type="compositionally biased region" description="Basic residues" evidence="5">
    <location>
        <begin position="341"/>
        <end position="351"/>
    </location>
</feature>
<sequence length="985" mass="109338">MSKLGYPLTFHPSQQQPPALPITTSSSPASTSVLDDVDDQVSVSSEPPPIDTGLIQCICESTEDDGFTIQCDRCLTWQHAYCMNITQNTIPDRYLCDDCTQRLATFDGDHRVKHTSKPDSGTSKSAPATTTTSPAPSTTVTTATTKRKEEKSTKVSPNGTSNGNNSRSLSNKTFLGYNNNNTSTNKRSRDRLASNMADPLLSSISSETIDSSSSSSSDMRNGSISSNMNHSNSTITSKPPPKKPKLSKRISVSKRSLQRSLNLLGGGSAPNARSKPVAPAPAKRLTNNAMTKKKEVKYQPTTTNTVKSKFVLEVIKETGQRWKQSPKWKSQPWRPSTTDTHHHHHHHHHHQGPFTIMDQLSLQQSSATHITIRSLTKQPSSPQQEQQQQQQHSRHHRYPFSSCKLRKGAFANTQLNANTFLLEAHGEMLLKSEYKFDAVNDYAILGTPCAHVLFFPTLDLCIDGRRLGNDSRYFRRSCHPNAELRTMVFPNNNNSNKKKKRPQQQQQSTLTKYNSDGVDDDDDNNNDDDTDWDNSRIRLGLFTRTTIEPGEEITLGWNWQKGHVSWRKNVEWVRSRRDTALEQNHTVTHIKSDPGDDLVWQQHNGDDSAATLNAIESMLDRFGSEFGDCACNAHDVCLIERLLQDSSSNGRVVEHQYGNSTVQHSRQIIVAPSLTQPSPGHHSAEENGDIDVISMSSPSAGDSTHTKKEQSSASEDELDIDGDIDIGDDDLPTTLPTASLVKPGGQPDAASLSSMSSLSGNESGDEVDGKKKATHKKRKLEGDPLAPKLSPGRQLPCKKAWMQHYLQRTVKTEEEPTTPVGTTGKQYMKRLKCVDSPSFLRIDASIDPIKPEEEPIKSSDKKDEVPLEDDDEKCLPDETPSTQQQHTTQLTQTNTMDMELDDGELSDVSSASTIPLDDDDREDYRKPASQQNLPDPTSNEESRQDTAPPEKDEVKPTKVKVSVQEYLKSRRAANQESPEITNPIP</sequence>
<dbReference type="OrthoDB" id="79252at2759"/>
<feature type="compositionally biased region" description="Basic and acidic residues" evidence="5">
    <location>
        <begin position="849"/>
        <end position="865"/>
    </location>
</feature>
<evidence type="ECO:0000256" key="5">
    <source>
        <dbReference type="SAM" id="MobiDB-lite"/>
    </source>
</evidence>
<dbReference type="InterPro" id="IPR046341">
    <property type="entry name" value="SET_dom_sf"/>
</dbReference>
<evidence type="ECO:0000313" key="7">
    <source>
        <dbReference type="EMBL" id="SAM06519.1"/>
    </source>
</evidence>
<keyword evidence="3" id="KW-0862">Zinc</keyword>
<proteinExistence type="predicted"/>
<evidence type="ECO:0000256" key="3">
    <source>
        <dbReference type="ARBA" id="ARBA00022833"/>
    </source>
</evidence>
<feature type="region of interest" description="Disordered" evidence="5">
    <location>
        <begin position="374"/>
        <end position="398"/>
    </location>
</feature>
<dbReference type="SMART" id="SM00317">
    <property type="entry name" value="SET"/>
    <property type="match status" value="1"/>
</dbReference>
<feature type="region of interest" description="Disordered" evidence="5">
    <location>
        <begin position="673"/>
        <end position="796"/>
    </location>
</feature>
<reference evidence="7" key="1">
    <citation type="submission" date="2016-04" db="EMBL/GenBank/DDBJ databases">
        <authorList>
            <person name="Evans L.H."/>
            <person name="Alamgir A."/>
            <person name="Owens N."/>
            <person name="Weber N.D."/>
            <person name="Virtaneva K."/>
            <person name="Barbian K."/>
            <person name="Babar A."/>
            <person name="Rosenke K."/>
        </authorList>
    </citation>
    <scope>NUCLEOTIDE SEQUENCE [LARGE SCALE GENOMIC DNA]</scope>
    <source>
        <strain evidence="7">CBS 101.48</strain>
    </source>
</reference>
<dbReference type="SUPFAM" id="SSF57903">
    <property type="entry name" value="FYVE/PHD zinc finger"/>
    <property type="match status" value="1"/>
</dbReference>
<dbReference type="Pfam" id="PF20826">
    <property type="entry name" value="PHD_5"/>
    <property type="match status" value="1"/>
</dbReference>
<feature type="compositionally biased region" description="Low complexity" evidence="5">
    <location>
        <begin position="203"/>
        <end position="226"/>
    </location>
</feature>
<keyword evidence="2" id="KW-0863">Zinc-finger</keyword>
<dbReference type="Proteomes" id="UP000078561">
    <property type="component" value="Unassembled WGS sequence"/>
</dbReference>
<dbReference type="PANTHER" id="PTHR46462:SF3">
    <property type="entry name" value="UPSET, ISOFORM A"/>
    <property type="match status" value="1"/>
</dbReference>
<dbReference type="GO" id="GO:0070210">
    <property type="term" value="C:Rpd3L-Expanded complex"/>
    <property type="evidence" value="ECO:0007669"/>
    <property type="project" value="TreeGrafter"/>
</dbReference>
<dbReference type="AlphaFoldDB" id="A0A163MMY7"/>